<name>A0A1Q9DC06_SYMMI</name>
<sequence length="111" mass="12349">MQVFQTRKEQVCMPAFAVDDYRTKQNGDVWIMGTPLFYEYTVHYDRTAGAPSMAFSYAGDVACGTCKGERIVRDGPSLLSEGASKPDGLTSLRKLKHLPTTRRLDTFSGSF</sequence>
<dbReference type="OrthoDB" id="407387at2759"/>
<protein>
    <submittedName>
        <fullName evidence="1">Uncharacterized protein</fullName>
    </submittedName>
</protein>
<dbReference type="EMBL" id="LSRX01000613">
    <property type="protein sequence ID" value="OLP92620.1"/>
    <property type="molecule type" value="Genomic_DNA"/>
</dbReference>
<organism evidence="1 2">
    <name type="scientific">Symbiodinium microadriaticum</name>
    <name type="common">Dinoflagellate</name>
    <name type="synonym">Zooxanthella microadriatica</name>
    <dbReference type="NCBI Taxonomy" id="2951"/>
    <lineage>
        <taxon>Eukaryota</taxon>
        <taxon>Sar</taxon>
        <taxon>Alveolata</taxon>
        <taxon>Dinophyceae</taxon>
        <taxon>Suessiales</taxon>
        <taxon>Symbiodiniaceae</taxon>
        <taxon>Symbiodinium</taxon>
    </lineage>
</organism>
<evidence type="ECO:0000313" key="1">
    <source>
        <dbReference type="EMBL" id="OLP92620.1"/>
    </source>
</evidence>
<gene>
    <name evidence="1" type="ORF">AK812_SmicGene25557</name>
</gene>
<reference evidence="1 2" key="1">
    <citation type="submission" date="2016-02" db="EMBL/GenBank/DDBJ databases">
        <title>Genome analysis of coral dinoflagellate symbionts highlights evolutionary adaptations to a symbiotic lifestyle.</title>
        <authorList>
            <person name="Aranda M."/>
            <person name="Li Y."/>
            <person name="Liew Y.J."/>
            <person name="Baumgarten S."/>
            <person name="Simakov O."/>
            <person name="Wilson M."/>
            <person name="Piel J."/>
            <person name="Ashoor H."/>
            <person name="Bougouffa S."/>
            <person name="Bajic V.B."/>
            <person name="Ryu T."/>
            <person name="Ravasi T."/>
            <person name="Bayer T."/>
            <person name="Micklem G."/>
            <person name="Kim H."/>
            <person name="Bhak J."/>
            <person name="Lajeunesse T.C."/>
            <person name="Voolstra C.R."/>
        </authorList>
    </citation>
    <scope>NUCLEOTIDE SEQUENCE [LARGE SCALE GENOMIC DNA]</scope>
    <source>
        <strain evidence="1 2">CCMP2467</strain>
    </source>
</reference>
<proteinExistence type="predicted"/>
<dbReference type="AlphaFoldDB" id="A0A1Q9DC06"/>
<evidence type="ECO:0000313" key="2">
    <source>
        <dbReference type="Proteomes" id="UP000186817"/>
    </source>
</evidence>
<comment type="caution">
    <text evidence="1">The sequence shown here is derived from an EMBL/GenBank/DDBJ whole genome shotgun (WGS) entry which is preliminary data.</text>
</comment>
<accession>A0A1Q9DC06</accession>
<dbReference type="Proteomes" id="UP000186817">
    <property type="component" value="Unassembled WGS sequence"/>
</dbReference>
<keyword evidence="2" id="KW-1185">Reference proteome</keyword>